<proteinExistence type="inferred from homology"/>
<dbReference type="Pfam" id="PF02384">
    <property type="entry name" value="N6_Mtase"/>
    <property type="match status" value="1"/>
</dbReference>
<dbReference type="InterPro" id="IPR002052">
    <property type="entry name" value="DNA_methylase_N6_adenine_CS"/>
</dbReference>
<organism evidence="10 11">
    <name type="scientific">Amycolatopsis oliviviridis</name>
    <dbReference type="NCBI Taxonomy" id="1471590"/>
    <lineage>
        <taxon>Bacteria</taxon>
        <taxon>Bacillati</taxon>
        <taxon>Actinomycetota</taxon>
        <taxon>Actinomycetes</taxon>
        <taxon>Pseudonocardiales</taxon>
        <taxon>Pseudonocardiaceae</taxon>
        <taxon>Amycolatopsis</taxon>
    </lineage>
</organism>
<comment type="caution">
    <text evidence="10">The sequence shown here is derived from an EMBL/GenBank/DDBJ whole genome shotgun (WGS) entry which is preliminary data.</text>
</comment>
<evidence type="ECO:0000256" key="3">
    <source>
        <dbReference type="ARBA" id="ARBA00022603"/>
    </source>
</evidence>
<dbReference type="PANTHER" id="PTHR42998:SF1">
    <property type="entry name" value="TYPE I RESTRICTION ENZYME HINDI METHYLASE SUBUNIT"/>
    <property type="match status" value="1"/>
</dbReference>
<dbReference type="InterPro" id="IPR022749">
    <property type="entry name" value="D12N6_MeTrfase_N"/>
</dbReference>
<evidence type="ECO:0000256" key="5">
    <source>
        <dbReference type="ARBA" id="ARBA00022691"/>
    </source>
</evidence>
<keyword evidence="3" id="KW-0489">Methyltransferase</keyword>
<feature type="domain" description="N6 adenine-specific DNA methyltransferase N-terminal" evidence="9">
    <location>
        <begin position="32"/>
        <end position="173"/>
    </location>
</feature>
<feature type="domain" description="DNA methylase adenine-specific" evidence="8">
    <location>
        <begin position="192"/>
        <end position="515"/>
    </location>
</feature>
<sequence>MMNRQAVDDYYEEQQVARRAAPAKRSDAKDMKDILWKAADKLRGSMDAADYKHFVLGLVFLKYVSDAYYDRREHIEAELADEGITGEAAARLLEDRDEYTGAGVFWVPESARWETLSAQAKPRPGERTVGEVIDNAMEALGKVNPDLREALPRGLFNRRSVDERRLAELVDLIGRIGFGGQLDLNGERKTPRDVLGEVYEYFLGKFALAEGRRGGEYFTPPSVVKLLVETLEPVKGERVYDPCCGSGGMFVQAEKFIESHGGRAIDIAVYGQELNENTWRLAKMNLAIHGISADLGHRWGDTFFEDRHPDLRADVVLANPPFNISDWGGDRLADDPRWVYGIPPRGNANYAWLQHMAYKLKPKGRAGIVLANGSMSSKQSGEGDIRRMMVERDLVACLIALPGQMFRSTTIPACLWFLAKDKSSQGAKKLTDRRKQFLFIDTRELGSLSDRTFKEWSNEEIKKVADIYHAWRGTDWRLKYEDVPGLCYSASLDEVKHHDYVLTPSRYVGSVAAEEEVEPIDVKIERLTKELYGHFEESARLEREVRAQLGRCCHA</sequence>
<dbReference type="EMBL" id="BNAY01000005">
    <property type="protein sequence ID" value="GHH22944.1"/>
    <property type="molecule type" value="Genomic_DNA"/>
</dbReference>
<gene>
    <name evidence="10" type="primary">hsdM</name>
    <name evidence="10" type="ORF">GCM10017790_45370</name>
</gene>
<dbReference type="PANTHER" id="PTHR42998">
    <property type="entry name" value="TYPE I RESTRICTION ENZYME HINDVIIP M PROTEIN-RELATED"/>
    <property type="match status" value="1"/>
</dbReference>
<dbReference type="InterPro" id="IPR038333">
    <property type="entry name" value="T1MK-like_N_sf"/>
</dbReference>
<keyword evidence="6" id="KW-0680">Restriction system</keyword>
<dbReference type="Gene3D" id="3.40.50.150">
    <property type="entry name" value="Vaccinia Virus protein VP39"/>
    <property type="match status" value="1"/>
</dbReference>
<dbReference type="PRINTS" id="PR00507">
    <property type="entry name" value="N12N6MTFRASE"/>
</dbReference>
<keyword evidence="10" id="KW-0540">Nuclease</keyword>
<comment type="similarity">
    <text evidence="1">Belongs to the N(4)/N(6)-methyltransferase family.</text>
</comment>
<keyword evidence="10" id="KW-0255">Endonuclease</keyword>
<dbReference type="SUPFAM" id="SSF53335">
    <property type="entry name" value="S-adenosyl-L-methionine-dependent methyltransferases"/>
    <property type="match status" value="1"/>
</dbReference>
<accession>A0ABQ3LZQ6</accession>
<dbReference type="InterPro" id="IPR029063">
    <property type="entry name" value="SAM-dependent_MTases_sf"/>
</dbReference>
<dbReference type="Proteomes" id="UP000635387">
    <property type="component" value="Unassembled WGS sequence"/>
</dbReference>
<evidence type="ECO:0000259" key="8">
    <source>
        <dbReference type="Pfam" id="PF02384"/>
    </source>
</evidence>
<comment type="catalytic activity">
    <reaction evidence="7">
        <text>a 2'-deoxyadenosine in DNA + S-adenosyl-L-methionine = an N(6)-methyl-2'-deoxyadenosine in DNA + S-adenosyl-L-homocysteine + H(+)</text>
        <dbReference type="Rhea" id="RHEA:15197"/>
        <dbReference type="Rhea" id="RHEA-COMP:12418"/>
        <dbReference type="Rhea" id="RHEA-COMP:12419"/>
        <dbReference type="ChEBI" id="CHEBI:15378"/>
        <dbReference type="ChEBI" id="CHEBI:57856"/>
        <dbReference type="ChEBI" id="CHEBI:59789"/>
        <dbReference type="ChEBI" id="CHEBI:90615"/>
        <dbReference type="ChEBI" id="CHEBI:90616"/>
        <dbReference type="EC" id="2.1.1.72"/>
    </reaction>
</comment>
<dbReference type="InterPro" id="IPR052916">
    <property type="entry name" value="Type-I_RE_MTase_Subunit"/>
</dbReference>
<evidence type="ECO:0000256" key="6">
    <source>
        <dbReference type="ARBA" id="ARBA00022747"/>
    </source>
</evidence>
<dbReference type="EC" id="2.1.1.72" evidence="2"/>
<dbReference type="InterPro" id="IPR003356">
    <property type="entry name" value="DNA_methylase_A-5"/>
</dbReference>
<dbReference type="GO" id="GO:0004519">
    <property type="term" value="F:endonuclease activity"/>
    <property type="evidence" value="ECO:0007669"/>
    <property type="project" value="UniProtKB-KW"/>
</dbReference>
<evidence type="ECO:0000256" key="1">
    <source>
        <dbReference type="ARBA" id="ARBA00006594"/>
    </source>
</evidence>
<dbReference type="Pfam" id="PF12161">
    <property type="entry name" value="HsdM_N"/>
    <property type="match status" value="1"/>
</dbReference>
<reference evidence="11" key="1">
    <citation type="journal article" date="2019" name="Int. J. Syst. Evol. Microbiol.">
        <title>The Global Catalogue of Microorganisms (GCM) 10K type strain sequencing project: providing services to taxonomists for standard genome sequencing and annotation.</title>
        <authorList>
            <consortium name="The Broad Institute Genomics Platform"/>
            <consortium name="The Broad Institute Genome Sequencing Center for Infectious Disease"/>
            <person name="Wu L."/>
            <person name="Ma J."/>
        </authorList>
    </citation>
    <scope>NUCLEOTIDE SEQUENCE [LARGE SCALE GENOMIC DNA]</scope>
    <source>
        <strain evidence="11">CGMCC 4.7683</strain>
    </source>
</reference>
<keyword evidence="4" id="KW-0808">Transferase</keyword>
<dbReference type="Gene3D" id="1.20.1260.30">
    <property type="match status" value="1"/>
</dbReference>
<dbReference type="PROSITE" id="PS00092">
    <property type="entry name" value="N6_MTASE"/>
    <property type="match status" value="1"/>
</dbReference>
<dbReference type="RefSeq" id="WP_229907902.1">
    <property type="nucleotide sequence ID" value="NZ_BNAY01000005.1"/>
</dbReference>
<protein>
    <recommendedName>
        <fullName evidence="2">site-specific DNA-methyltransferase (adenine-specific)</fullName>
        <ecNumber evidence="2">2.1.1.72</ecNumber>
    </recommendedName>
</protein>
<keyword evidence="10" id="KW-0378">Hydrolase</keyword>
<evidence type="ECO:0000256" key="2">
    <source>
        <dbReference type="ARBA" id="ARBA00011900"/>
    </source>
</evidence>
<evidence type="ECO:0000313" key="11">
    <source>
        <dbReference type="Proteomes" id="UP000635387"/>
    </source>
</evidence>
<name>A0ABQ3LZQ6_9PSEU</name>
<evidence type="ECO:0000313" key="10">
    <source>
        <dbReference type="EMBL" id="GHH22944.1"/>
    </source>
</evidence>
<evidence type="ECO:0000259" key="9">
    <source>
        <dbReference type="Pfam" id="PF12161"/>
    </source>
</evidence>
<evidence type="ECO:0000256" key="7">
    <source>
        <dbReference type="ARBA" id="ARBA00047942"/>
    </source>
</evidence>
<keyword evidence="5" id="KW-0949">S-adenosyl-L-methionine</keyword>
<evidence type="ECO:0000256" key="4">
    <source>
        <dbReference type="ARBA" id="ARBA00022679"/>
    </source>
</evidence>
<keyword evidence="11" id="KW-1185">Reference proteome</keyword>